<dbReference type="InterPro" id="IPR035684">
    <property type="entry name" value="ArgRS_core"/>
</dbReference>
<dbReference type="EC" id="6.1.1.19" evidence="2"/>
<evidence type="ECO:0000256" key="8">
    <source>
        <dbReference type="ARBA" id="ARBA00049339"/>
    </source>
</evidence>
<dbReference type="PRINTS" id="PR01038">
    <property type="entry name" value="TRNASYNTHARG"/>
</dbReference>
<keyword evidence="14" id="KW-1185">Reference proteome</keyword>
<evidence type="ECO:0000313" key="14">
    <source>
        <dbReference type="Proteomes" id="UP001360953"/>
    </source>
</evidence>
<evidence type="ECO:0000256" key="1">
    <source>
        <dbReference type="ARBA" id="ARBA00005594"/>
    </source>
</evidence>
<organism evidence="13 14">
    <name type="scientific">Phyllosticta citribraziliensis</name>
    <dbReference type="NCBI Taxonomy" id="989973"/>
    <lineage>
        <taxon>Eukaryota</taxon>
        <taxon>Fungi</taxon>
        <taxon>Dikarya</taxon>
        <taxon>Ascomycota</taxon>
        <taxon>Pezizomycotina</taxon>
        <taxon>Dothideomycetes</taxon>
        <taxon>Dothideomycetes incertae sedis</taxon>
        <taxon>Botryosphaeriales</taxon>
        <taxon>Phyllostictaceae</taxon>
        <taxon>Phyllosticta</taxon>
    </lineage>
</organism>
<evidence type="ECO:0000313" key="13">
    <source>
        <dbReference type="EMBL" id="KAK7537059.1"/>
    </source>
</evidence>
<gene>
    <name evidence="13" type="ORF">J3D65DRAFT_364464</name>
</gene>
<evidence type="ECO:0000256" key="10">
    <source>
        <dbReference type="SAM" id="Coils"/>
    </source>
</evidence>
<reference evidence="13 14" key="1">
    <citation type="submission" date="2024-04" db="EMBL/GenBank/DDBJ databases">
        <title>Phyllosticta paracitricarpa is synonymous to the EU quarantine fungus P. citricarpa based on phylogenomic analyses.</title>
        <authorList>
            <consortium name="Lawrence Berkeley National Laboratory"/>
            <person name="Van ingen-buijs V.A."/>
            <person name="Van westerhoven A.C."/>
            <person name="Haridas S."/>
            <person name="Skiadas P."/>
            <person name="Martin F."/>
            <person name="Groenewald J.Z."/>
            <person name="Crous P.W."/>
            <person name="Seidl M.F."/>
        </authorList>
    </citation>
    <scope>NUCLEOTIDE SEQUENCE [LARGE SCALE GENOMIC DNA]</scope>
    <source>
        <strain evidence="13 14">CPC 17464</strain>
    </source>
</reference>
<dbReference type="PANTHER" id="PTHR11956:SF11">
    <property type="entry name" value="ARGININE--TRNA LIGASE, MITOCHONDRIAL-RELATED"/>
    <property type="match status" value="1"/>
</dbReference>
<dbReference type="Proteomes" id="UP001360953">
    <property type="component" value="Unassembled WGS sequence"/>
</dbReference>
<dbReference type="InterPro" id="IPR008909">
    <property type="entry name" value="DALR_anticod-bd"/>
</dbReference>
<dbReference type="Pfam" id="PF00750">
    <property type="entry name" value="tRNA-synt_1d"/>
    <property type="match status" value="1"/>
</dbReference>
<name>A0ABR1LPG7_9PEZI</name>
<keyword evidence="10" id="KW-0175">Coiled coil</keyword>
<evidence type="ECO:0000256" key="7">
    <source>
        <dbReference type="ARBA" id="ARBA00023146"/>
    </source>
</evidence>
<evidence type="ECO:0000259" key="12">
    <source>
        <dbReference type="SMART" id="SM01016"/>
    </source>
</evidence>
<dbReference type="SUPFAM" id="SSF52374">
    <property type="entry name" value="Nucleotidylyl transferase"/>
    <property type="match status" value="1"/>
</dbReference>
<feature type="domain" description="Arginyl tRNA synthetase N-terminal" evidence="12">
    <location>
        <begin position="93"/>
        <end position="174"/>
    </location>
</feature>
<dbReference type="Gene3D" id="1.10.730.10">
    <property type="entry name" value="Isoleucyl-tRNA Synthetase, Domain 1"/>
    <property type="match status" value="1"/>
</dbReference>
<dbReference type="CDD" id="cd07956">
    <property type="entry name" value="Anticodon_Ia_Arg"/>
    <property type="match status" value="1"/>
</dbReference>
<dbReference type="InterPro" id="IPR005148">
    <property type="entry name" value="Arg-tRNA-synth_N"/>
</dbReference>
<dbReference type="Pfam" id="PF03485">
    <property type="entry name" value="Arg_tRNA_synt_N"/>
    <property type="match status" value="1"/>
</dbReference>
<evidence type="ECO:0000259" key="11">
    <source>
        <dbReference type="SMART" id="SM00836"/>
    </source>
</evidence>
<evidence type="ECO:0000256" key="9">
    <source>
        <dbReference type="RuleBase" id="RU363038"/>
    </source>
</evidence>
<dbReference type="InterPro" id="IPR009080">
    <property type="entry name" value="tRNAsynth_Ia_anticodon-bd"/>
</dbReference>
<dbReference type="NCBIfam" id="TIGR00456">
    <property type="entry name" value="argS"/>
    <property type="match status" value="1"/>
</dbReference>
<keyword evidence="7 9" id="KW-0030">Aminoacyl-tRNA synthetase</keyword>
<dbReference type="SMART" id="SM01016">
    <property type="entry name" value="Arg_tRNA_synt_N"/>
    <property type="match status" value="1"/>
</dbReference>
<feature type="domain" description="DALR anticodon binding" evidence="11">
    <location>
        <begin position="588"/>
        <end position="705"/>
    </location>
</feature>
<dbReference type="Gene3D" id="3.40.50.620">
    <property type="entry name" value="HUPs"/>
    <property type="match status" value="1"/>
</dbReference>
<dbReference type="CDD" id="cd00671">
    <property type="entry name" value="ArgRS_core"/>
    <property type="match status" value="1"/>
</dbReference>
<dbReference type="InterPro" id="IPR001278">
    <property type="entry name" value="Arg-tRNA-ligase"/>
</dbReference>
<dbReference type="SUPFAM" id="SSF47323">
    <property type="entry name" value="Anticodon-binding domain of a subclass of class I aminoacyl-tRNA synthetases"/>
    <property type="match status" value="1"/>
</dbReference>
<keyword evidence="5 9" id="KW-0067">ATP-binding</keyword>
<accession>A0ABR1LPG7</accession>
<evidence type="ECO:0000256" key="5">
    <source>
        <dbReference type="ARBA" id="ARBA00022840"/>
    </source>
</evidence>
<comment type="caution">
    <text evidence="13">The sequence shown here is derived from an EMBL/GenBank/DDBJ whole genome shotgun (WGS) entry which is preliminary data.</text>
</comment>
<dbReference type="PANTHER" id="PTHR11956">
    <property type="entry name" value="ARGINYL-TRNA SYNTHETASE"/>
    <property type="match status" value="1"/>
</dbReference>
<evidence type="ECO:0000256" key="4">
    <source>
        <dbReference type="ARBA" id="ARBA00022741"/>
    </source>
</evidence>
<feature type="coiled-coil region" evidence="10">
    <location>
        <begin position="301"/>
        <end position="340"/>
    </location>
</feature>
<dbReference type="SUPFAM" id="SSF55190">
    <property type="entry name" value="Arginyl-tRNA synthetase (ArgRS), N-terminal 'additional' domain"/>
    <property type="match status" value="1"/>
</dbReference>
<protein>
    <recommendedName>
        <fullName evidence="2">arginine--tRNA ligase</fullName>
        <ecNumber evidence="2">6.1.1.19</ecNumber>
    </recommendedName>
</protein>
<evidence type="ECO:0000256" key="6">
    <source>
        <dbReference type="ARBA" id="ARBA00022917"/>
    </source>
</evidence>
<dbReference type="InterPro" id="IPR014729">
    <property type="entry name" value="Rossmann-like_a/b/a_fold"/>
</dbReference>
<comment type="similarity">
    <text evidence="1 9">Belongs to the class-I aminoacyl-tRNA synthetase family.</text>
</comment>
<keyword evidence="3 9" id="KW-0436">Ligase</keyword>
<dbReference type="Pfam" id="PF05746">
    <property type="entry name" value="DALR_1"/>
    <property type="match status" value="1"/>
</dbReference>
<dbReference type="SMART" id="SM00836">
    <property type="entry name" value="DALR_1"/>
    <property type="match status" value="1"/>
</dbReference>
<dbReference type="Gene3D" id="3.30.1360.70">
    <property type="entry name" value="Arginyl tRNA synthetase N-terminal domain"/>
    <property type="match status" value="1"/>
</dbReference>
<evidence type="ECO:0000256" key="3">
    <source>
        <dbReference type="ARBA" id="ARBA00022598"/>
    </source>
</evidence>
<comment type="catalytic activity">
    <reaction evidence="8">
        <text>tRNA(Arg) + L-arginine + ATP = L-arginyl-tRNA(Arg) + AMP + diphosphate</text>
        <dbReference type="Rhea" id="RHEA:20301"/>
        <dbReference type="Rhea" id="RHEA-COMP:9658"/>
        <dbReference type="Rhea" id="RHEA-COMP:9673"/>
        <dbReference type="ChEBI" id="CHEBI:30616"/>
        <dbReference type="ChEBI" id="CHEBI:32682"/>
        <dbReference type="ChEBI" id="CHEBI:33019"/>
        <dbReference type="ChEBI" id="CHEBI:78442"/>
        <dbReference type="ChEBI" id="CHEBI:78513"/>
        <dbReference type="ChEBI" id="CHEBI:456215"/>
        <dbReference type="EC" id="6.1.1.19"/>
    </reaction>
</comment>
<dbReference type="EMBL" id="JBBPEH010000006">
    <property type="protein sequence ID" value="KAK7537059.1"/>
    <property type="molecule type" value="Genomic_DNA"/>
</dbReference>
<dbReference type="InterPro" id="IPR036695">
    <property type="entry name" value="Arg-tRNA-synth_N_sf"/>
</dbReference>
<dbReference type="RefSeq" id="XP_066655210.1">
    <property type="nucleotide sequence ID" value="XM_066795665.1"/>
</dbReference>
<keyword evidence="6 9" id="KW-0648">Protein biosynthesis</keyword>
<evidence type="ECO:0000256" key="2">
    <source>
        <dbReference type="ARBA" id="ARBA00012837"/>
    </source>
</evidence>
<proteinExistence type="inferred from homology"/>
<dbReference type="GeneID" id="92028571"/>
<keyword evidence="4 9" id="KW-0547">Nucleotide-binding</keyword>
<sequence>MRFLRLFQRTPFQTRISSRCSTLPRLPRPSIALRTRSFHPPPTNQSKPFDPTIMAAVQLQDASIADVAATLKNLGLSEVPKQRNTHPEVNPVDIFRSHIAELVSQASGVDVNIIFPVIQTTQTLDKGDLTLPVPALRLKGKKPDETAKEIQDKFPESPLVEKPVANGPFLSFFFKPQALTSLVLPTILKRGSKYGLNPYDGLKDPSDPSKGRKHIIIEFSSPNIAKPFGYAHLRSTIIGGFLSNLYKGAGWDVTKMNYLGDWGRQYGILAVGYKQYGDEQKLKADPIKHLVEVYQQMTKIQREEDEEIKTKQDKIQELKKESKDQEAAELQKEVDALVAKSVSQQARDYFKRMEDGDEEPMKFWEWCREVSIEALKKSYRRLNIEYDVYSGESFVKNESMEAAAKQLEETGTSENSEGAVIVDLTKHNKKLGKALVKKKDGTSLYLTRDIGAAVERFDAYHFDKMIYVVATQQDLHLAQLFKIIELMGRKDIADRCEHVNFGMVKGMSTRLGTAKALDEVLNIVGEKMHEVMKTNQTKYEQVENPAETADILGIAAVMVQDMKGKRINNYEFNLERMTSFEGDTGPYLEYAHARLCSIVRKSGIPEEELVNADLSLLTERHAVDVIRMLAQWPDVFMDTLKKKEPTTVLMYLFKMTHAISSSYEVLQVIGSEEQLKRARMALYVSARQVLRNGMELLGLTPVDRM</sequence>